<dbReference type="PANTHER" id="PTHR33571">
    <property type="entry name" value="SSL8005 PROTEIN"/>
    <property type="match status" value="1"/>
</dbReference>
<evidence type="ECO:0000256" key="1">
    <source>
        <dbReference type="ARBA" id="ARBA00001946"/>
    </source>
</evidence>
<dbReference type="CDD" id="cd05403">
    <property type="entry name" value="NT_KNTase_like"/>
    <property type="match status" value="1"/>
</dbReference>
<dbReference type="GO" id="GO:0005524">
    <property type="term" value="F:ATP binding"/>
    <property type="evidence" value="ECO:0007669"/>
    <property type="project" value="UniProtKB-KW"/>
</dbReference>
<dbReference type="EMBL" id="MIJD01000131">
    <property type="protein sequence ID" value="OPE53779.1"/>
    <property type="molecule type" value="Genomic_DNA"/>
</dbReference>
<evidence type="ECO:0000256" key="9">
    <source>
        <dbReference type="ARBA" id="ARBA00038276"/>
    </source>
</evidence>
<dbReference type="GO" id="GO:0016779">
    <property type="term" value="F:nucleotidyltransferase activity"/>
    <property type="evidence" value="ECO:0007669"/>
    <property type="project" value="UniProtKB-KW"/>
</dbReference>
<protein>
    <recommendedName>
        <fullName evidence="10">Polymerase nucleotidyl transferase domain-containing protein</fullName>
    </recommendedName>
</protein>
<evidence type="ECO:0000256" key="7">
    <source>
        <dbReference type="ARBA" id="ARBA00022840"/>
    </source>
</evidence>
<proteinExistence type="inferred from homology"/>
<keyword evidence="2" id="KW-1277">Toxin-antitoxin system</keyword>
<dbReference type="InterPro" id="IPR002934">
    <property type="entry name" value="Polymerase_NTP_transf_dom"/>
</dbReference>
<keyword evidence="8" id="KW-0460">Magnesium</keyword>
<keyword evidence="3" id="KW-0808">Transferase</keyword>
<evidence type="ECO:0000256" key="6">
    <source>
        <dbReference type="ARBA" id="ARBA00022741"/>
    </source>
</evidence>
<dbReference type="Pfam" id="PF01909">
    <property type="entry name" value="NTP_transf_2"/>
    <property type="match status" value="1"/>
</dbReference>
<evidence type="ECO:0000256" key="2">
    <source>
        <dbReference type="ARBA" id="ARBA00022649"/>
    </source>
</evidence>
<evidence type="ECO:0000256" key="8">
    <source>
        <dbReference type="ARBA" id="ARBA00022842"/>
    </source>
</evidence>
<sequence>MLNAATPILKVLAADRGYQRLAVFGSVARGTARPGSDIDLIVEAPEGTSSFGFLQFKQLIEQVLGREIDLVEYGGLKPNLDDDIRREMVPL</sequence>
<dbReference type="STRING" id="1801.BRW64_22020"/>
<dbReference type="AlphaFoldDB" id="A0A1Q4H7Z9"/>
<evidence type="ECO:0000313" key="12">
    <source>
        <dbReference type="Proteomes" id="UP000191039"/>
    </source>
</evidence>
<dbReference type="GO" id="GO:0046872">
    <property type="term" value="F:metal ion binding"/>
    <property type="evidence" value="ECO:0007669"/>
    <property type="project" value="UniProtKB-KW"/>
</dbReference>
<dbReference type="InterPro" id="IPR043519">
    <property type="entry name" value="NT_sf"/>
</dbReference>
<keyword evidence="7" id="KW-0067">ATP-binding</keyword>
<dbReference type="Gene3D" id="3.30.460.10">
    <property type="entry name" value="Beta Polymerase, domain 2"/>
    <property type="match status" value="1"/>
</dbReference>
<evidence type="ECO:0000256" key="4">
    <source>
        <dbReference type="ARBA" id="ARBA00022695"/>
    </source>
</evidence>
<comment type="caution">
    <text evidence="11">The sequence shown here is derived from an EMBL/GenBank/DDBJ whole genome shotgun (WGS) entry which is preliminary data.</text>
</comment>
<dbReference type="Proteomes" id="UP000191039">
    <property type="component" value="Unassembled WGS sequence"/>
</dbReference>
<organism evidence="11 12">
    <name type="scientific">Mycolicibacterium diernhoferi</name>
    <dbReference type="NCBI Taxonomy" id="1801"/>
    <lineage>
        <taxon>Bacteria</taxon>
        <taxon>Bacillati</taxon>
        <taxon>Actinomycetota</taxon>
        <taxon>Actinomycetes</taxon>
        <taxon>Mycobacteriales</taxon>
        <taxon>Mycobacteriaceae</taxon>
        <taxon>Mycolicibacterium</taxon>
    </lineage>
</organism>
<dbReference type="InterPro" id="IPR052038">
    <property type="entry name" value="Type-VII_TA_antitoxin"/>
</dbReference>
<dbReference type="PANTHER" id="PTHR33571:SF12">
    <property type="entry name" value="BSL3053 PROTEIN"/>
    <property type="match status" value="1"/>
</dbReference>
<evidence type="ECO:0000256" key="5">
    <source>
        <dbReference type="ARBA" id="ARBA00022723"/>
    </source>
</evidence>
<dbReference type="SUPFAM" id="SSF81301">
    <property type="entry name" value="Nucleotidyltransferase"/>
    <property type="match status" value="1"/>
</dbReference>
<evidence type="ECO:0000313" key="11">
    <source>
        <dbReference type="EMBL" id="OPE53779.1"/>
    </source>
</evidence>
<comment type="cofactor">
    <cofactor evidence="1">
        <name>Mg(2+)</name>
        <dbReference type="ChEBI" id="CHEBI:18420"/>
    </cofactor>
</comment>
<evidence type="ECO:0000259" key="10">
    <source>
        <dbReference type="Pfam" id="PF01909"/>
    </source>
</evidence>
<keyword evidence="6" id="KW-0547">Nucleotide-binding</keyword>
<gene>
    <name evidence="11" type="ORF">BV510_13800</name>
</gene>
<comment type="similarity">
    <text evidence="9">Belongs to the MntA antitoxin family.</text>
</comment>
<name>A0A1Q4H7Z9_9MYCO</name>
<feature type="domain" description="Polymerase nucleotidyl transferase" evidence="10">
    <location>
        <begin position="18"/>
        <end position="87"/>
    </location>
</feature>
<reference evidence="11 12" key="1">
    <citation type="submission" date="2016-09" db="EMBL/GenBank/DDBJ databases">
        <title>genome sequences of unsequenced Mycobacteria.</title>
        <authorList>
            <person name="Greninger A.L."/>
            <person name="Jerome K.R."/>
            <person name="Mcnair B."/>
            <person name="Wallis C."/>
            <person name="Fang F."/>
        </authorList>
    </citation>
    <scope>NUCLEOTIDE SEQUENCE [LARGE SCALE GENOMIC DNA]</scope>
    <source>
        <strain evidence="11 12">BM1</strain>
    </source>
</reference>
<evidence type="ECO:0000256" key="3">
    <source>
        <dbReference type="ARBA" id="ARBA00022679"/>
    </source>
</evidence>
<keyword evidence="4" id="KW-0548">Nucleotidyltransferase</keyword>
<accession>A0A1Q4H7Z9</accession>
<keyword evidence="5" id="KW-0479">Metal-binding</keyword>